<comment type="caution">
    <text evidence="1">The sequence shown here is derived from an EMBL/GenBank/DDBJ whole genome shotgun (WGS) entry which is preliminary data.</text>
</comment>
<accession>A0AAN9KTJ1</accession>
<dbReference type="PANTHER" id="PTHR45892">
    <property type="entry name" value="AMINOACYLASE-1"/>
    <property type="match status" value="1"/>
</dbReference>
<dbReference type="EMBL" id="JAYMYQ010000006">
    <property type="protein sequence ID" value="KAK7323234.1"/>
    <property type="molecule type" value="Genomic_DNA"/>
</dbReference>
<name>A0AAN9KTJ1_CANGL</name>
<dbReference type="AlphaFoldDB" id="A0AAN9KTJ1"/>
<dbReference type="InterPro" id="IPR052083">
    <property type="entry name" value="Aminoacylase-1_M20A"/>
</dbReference>
<gene>
    <name evidence="1" type="ORF">VNO77_26699</name>
</gene>
<protein>
    <submittedName>
        <fullName evidence="1">Uncharacterized protein</fullName>
    </submittedName>
</protein>
<reference evidence="1 2" key="1">
    <citation type="submission" date="2024-01" db="EMBL/GenBank/DDBJ databases">
        <title>The genomes of 5 underutilized Papilionoideae crops provide insights into root nodulation and disease resistanc.</title>
        <authorList>
            <person name="Jiang F."/>
        </authorList>
    </citation>
    <scope>NUCLEOTIDE SEQUENCE [LARGE SCALE GENOMIC DNA]</scope>
    <source>
        <strain evidence="1">LVBAO_FW01</strain>
        <tissue evidence="1">Leaves</tissue>
    </source>
</reference>
<keyword evidence="2" id="KW-1185">Reference proteome</keyword>
<evidence type="ECO:0000313" key="2">
    <source>
        <dbReference type="Proteomes" id="UP001367508"/>
    </source>
</evidence>
<dbReference type="PANTHER" id="PTHR45892:SF1">
    <property type="entry name" value="AMINOACYLASE-1"/>
    <property type="match status" value="1"/>
</dbReference>
<dbReference type="GO" id="GO:0004046">
    <property type="term" value="F:aminoacylase activity"/>
    <property type="evidence" value="ECO:0007669"/>
    <property type="project" value="TreeGrafter"/>
</dbReference>
<organism evidence="1 2">
    <name type="scientific">Canavalia gladiata</name>
    <name type="common">Sword bean</name>
    <name type="synonym">Dolichos gladiatus</name>
    <dbReference type="NCBI Taxonomy" id="3824"/>
    <lineage>
        <taxon>Eukaryota</taxon>
        <taxon>Viridiplantae</taxon>
        <taxon>Streptophyta</taxon>
        <taxon>Embryophyta</taxon>
        <taxon>Tracheophyta</taxon>
        <taxon>Spermatophyta</taxon>
        <taxon>Magnoliopsida</taxon>
        <taxon>eudicotyledons</taxon>
        <taxon>Gunneridae</taxon>
        <taxon>Pentapetalae</taxon>
        <taxon>rosids</taxon>
        <taxon>fabids</taxon>
        <taxon>Fabales</taxon>
        <taxon>Fabaceae</taxon>
        <taxon>Papilionoideae</taxon>
        <taxon>50 kb inversion clade</taxon>
        <taxon>NPAAA clade</taxon>
        <taxon>indigoferoid/millettioid clade</taxon>
        <taxon>Phaseoleae</taxon>
        <taxon>Canavalia</taxon>
    </lineage>
</organism>
<sequence length="285" mass="32482">MNQQRQDGELCEEEKSIIPGLQQNLRINTAQPTPQHKETTDFLLSLETHRIEFVARKPLVLLKWQGTNPLLSSILLYFEQMNVDVVLDEGLALPLACGRIALHVSTMKDEPKMKTSVFDIAHRFFRGCYSHKPIERTSEMGECINFSFIIVCGQTLELVIFNFGHLAWEVMRLQRTDFEVMIYGIKVKIDVENLLMVTHESKLLWLFPSTSALTGLGLVQNQLGGIPLVALHIAMSLVITEWSCFPGEAAEFAGVRKQRTISKEKKFTFRISMLKLGGGQWFKQR</sequence>
<proteinExistence type="predicted"/>
<evidence type="ECO:0000313" key="1">
    <source>
        <dbReference type="EMBL" id="KAK7323234.1"/>
    </source>
</evidence>
<dbReference type="Proteomes" id="UP001367508">
    <property type="component" value="Unassembled WGS sequence"/>
</dbReference>